<evidence type="ECO:0000313" key="1">
    <source>
        <dbReference type="EMBL" id="KAI0051304.1"/>
    </source>
</evidence>
<organism evidence="1 2">
    <name type="scientific">Auriscalpium vulgare</name>
    <dbReference type="NCBI Taxonomy" id="40419"/>
    <lineage>
        <taxon>Eukaryota</taxon>
        <taxon>Fungi</taxon>
        <taxon>Dikarya</taxon>
        <taxon>Basidiomycota</taxon>
        <taxon>Agaricomycotina</taxon>
        <taxon>Agaricomycetes</taxon>
        <taxon>Russulales</taxon>
        <taxon>Auriscalpiaceae</taxon>
        <taxon>Auriscalpium</taxon>
    </lineage>
</organism>
<evidence type="ECO:0000313" key="2">
    <source>
        <dbReference type="Proteomes" id="UP000814033"/>
    </source>
</evidence>
<dbReference type="EMBL" id="MU275853">
    <property type="protein sequence ID" value="KAI0051304.1"/>
    <property type="molecule type" value="Genomic_DNA"/>
</dbReference>
<accession>A0ACB8S481</accession>
<sequence length="911" mass="101184">MSITVKPLDAYRLPTNVRATHYDLIVRTDLEKETFEGSVTINIEVVEPTDSIVLNAASVLVLSSVSLSLTGSADLLTPSRTSHDEPTQRVSYTFPKTLSAGTTGSLRIDFSSTLTDSLVGYYKSSWDKGTYALTHFQPTGARHAFPCWDEPLLKATFSVTLISRADTVSLSNMPALNEPVVPARGAEALFTGVAEKEWTATKFATTPLMSTYIVAFANGPFAFLESSYTSPLSGKVRPLRIYATPDVIHQAQFALDITAKAVPLYETVFNVEYPLPKLDTLVVNDFDFGAMENWGLIMGRTVVYLMDPNNLNMRAKKQIASTQCHEIAHMWFGNITTMAWWDNLYLNEGILGPFYAEVQAVDFTLILPGFATLMGESIILDKIFPEWKVDTEFINDHLNSALRLDARPSSHPIEVDCPDSNQIQQIFDGLSYAKGASVLRMLSKHVGEDKFLKGVSIYLKKHLFANSVSRDLWEGIGEVTGTDIPKLMDAWVTKIGFPVVTVTETGDAIRVRQDRFLEDGAAKPQDNETIWTVPLSILTTSAAGQSLIDNTVVLDAREKEFKVDLSKPFKLNGNTNGVFRVLYTPERLAAIGAEAAKPDSVFSLNDRIGLVHDALALSKAGYQKDSTTLNLIYALRGETEYLVWDGIATNLGMMVGTWWENTYVKDTLNALRRQLFFPIVERLGYEYSADDTPDTTQLRSLAIELCANAKHPEVVKELRDRFARYVTTAEQSAIPADLLNAAFRVAVIDGGVEAYDAVVKIYENSRTPSEKNAAIRALGFATDKALLDRTLDTVLNKARNQDTRIFLGGLAANEKARRSAVTFLEENWATFEERFAASMGLKFIVSAVYSSFTAEADRLHVEQFFAGKDISKFNLVLAQVLDSIKTKAAWIKRSTADIEHWLECWEKTSRF</sequence>
<keyword evidence="2" id="KW-1185">Reference proteome</keyword>
<comment type="caution">
    <text evidence="1">The sequence shown here is derived from an EMBL/GenBank/DDBJ whole genome shotgun (WGS) entry which is preliminary data.</text>
</comment>
<keyword evidence="1" id="KW-0645">Protease</keyword>
<gene>
    <name evidence="1" type="ORF">FA95DRAFT_1602777</name>
</gene>
<protein>
    <submittedName>
        <fullName evidence="1">Leucyl aminopeptidase</fullName>
    </submittedName>
</protein>
<reference evidence="1" key="1">
    <citation type="submission" date="2021-02" db="EMBL/GenBank/DDBJ databases">
        <authorList>
            <consortium name="DOE Joint Genome Institute"/>
            <person name="Ahrendt S."/>
            <person name="Looney B.P."/>
            <person name="Miyauchi S."/>
            <person name="Morin E."/>
            <person name="Drula E."/>
            <person name="Courty P.E."/>
            <person name="Chicoki N."/>
            <person name="Fauchery L."/>
            <person name="Kohler A."/>
            <person name="Kuo A."/>
            <person name="Labutti K."/>
            <person name="Pangilinan J."/>
            <person name="Lipzen A."/>
            <person name="Riley R."/>
            <person name="Andreopoulos W."/>
            <person name="He G."/>
            <person name="Johnson J."/>
            <person name="Barry K.W."/>
            <person name="Grigoriev I.V."/>
            <person name="Nagy L."/>
            <person name="Hibbett D."/>
            <person name="Henrissat B."/>
            <person name="Matheny P.B."/>
            <person name="Labbe J."/>
            <person name="Martin F."/>
        </authorList>
    </citation>
    <scope>NUCLEOTIDE SEQUENCE</scope>
    <source>
        <strain evidence="1">FP105234-sp</strain>
    </source>
</reference>
<proteinExistence type="predicted"/>
<keyword evidence="1" id="KW-0378">Hydrolase</keyword>
<reference evidence="1" key="2">
    <citation type="journal article" date="2022" name="New Phytol.">
        <title>Evolutionary transition to the ectomycorrhizal habit in the genomes of a hyperdiverse lineage of mushroom-forming fungi.</title>
        <authorList>
            <person name="Looney B."/>
            <person name="Miyauchi S."/>
            <person name="Morin E."/>
            <person name="Drula E."/>
            <person name="Courty P.E."/>
            <person name="Kohler A."/>
            <person name="Kuo A."/>
            <person name="LaButti K."/>
            <person name="Pangilinan J."/>
            <person name="Lipzen A."/>
            <person name="Riley R."/>
            <person name="Andreopoulos W."/>
            <person name="He G."/>
            <person name="Johnson J."/>
            <person name="Nolan M."/>
            <person name="Tritt A."/>
            <person name="Barry K.W."/>
            <person name="Grigoriev I.V."/>
            <person name="Nagy L.G."/>
            <person name="Hibbett D."/>
            <person name="Henrissat B."/>
            <person name="Matheny P.B."/>
            <person name="Labbe J."/>
            <person name="Martin F.M."/>
        </authorList>
    </citation>
    <scope>NUCLEOTIDE SEQUENCE</scope>
    <source>
        <strain evidence="1">FP105234-sp</strain>
    </source>
</reference>
<dbReference type="Proteomes" id="UP000814033">
    <property type="component" value="Unassembled WGS sequence"/>
</dbReference>
<name>A0ACB8S481_9AGAM</name>
<keyword evidence="1" id="KW-0031">Aminopeptidase</keyword>